<dbReference type="AlphaFoldDB" id="A0A165CKV9"/>
<keyword evidence="3" id="KW-1185">Reference proteome</keyword>
<accession>A0A165CKV9</accession>
<feature type="compositionally biased region" description="Basic residues" evidence="1">
    <location>
        <begin position="155"/>
        <end position="164"/>
    </location>
</feature>
<sequence length="164" mass="18200">MAFQLARLPPNVFDVPVPKPEDSIWPGPDDVFDPESIEIVDPWDPEAIEGKTSIVILASTLGRYHPEVYNEWRACQRMTALVKTIKEARAAGVPYNTDDVQLYVDHTAEYEELLASSGKKQKRSTGSTRSRAKKASTSSKMVLSTRVTRSAAKAVAKKPKKGRK</sequence>
<evidence type="ECO:0000313" key="3">
    <source>
        <dbReference type="Proteomes" id="UP000077266"/>
    </source>
</evidence>
<dbReference type="InParanoid" id="A0A165CKV9"/>
<feature type="region of interest" description="Disordered" evidence="1">
    <location>
        <begin position="115"/>
        <end position="164"/>
    </location>
</feature>
<organism evidence="2 3">
    <name type="scientific">Exidia glandulosa HHB12029</name>
    <dbReference type="NCBI Taxonomy" id="1314781"/>
    <lineage>
        <taxon>Eukaryota</taxon>
        <taxon>Fungi</taxon>
        <taxon>Dikarya</taxon>
        <taxon>Basidiomycota</taxon>
        <taxon>Agaricomycotina</taxon>
        <taxon>Agaricomycetes</taxon>
        <taxon>Auriculariales</taxon>
        <taxon>Exidiaceae</taxon>
        <taxon>Exidia</taxon>
    </lineage>
</organism>
<evidence type="ECO:0000313" key="2">
    <source>
        <dbReference type="EMBL" id="KZV82655.1"/>
    </source>
</evidence>
<reference evidence="2 3" key="1">
    <citation type="journal article" date="2016" name="Mol. Biol. Evol.">
        <title>Comparative Genomics of Early-Diverging Mushroom-Forming Fungi Provides Insights into the Origins of Lignocellulose Decay Capabilities.</title>
        <authorList>
            <person name="Nagy L.G."/>
            <person name="Riley R."/>
            <person name="Tritt A."/>
            <person name="Adam C."/>
            <person name="Daum C."/>
            <person name="Floudas D."/>
            <person name="Sun H."/>
            <person name="Yadav J.S."/>
            <person name="Pangilinan J."/>
            <person name="Larsson K.H."/>
            <person name="Matsuura K."/>
            <person name="Barry K."/>
            <person name="Labutti K."/>
            <person name="Kuo R."/>
            <person name="Ohm R.A."/>
            <person name="Bhattacharya S.S."/>
            <person name="Shirouzu T."/>
            <person name="Yoshinaga Y."/>
            <person name="Martin F.M."/>
            <person name="Grigoriev I.V."/>
            <person name="Hibbett D.S."/>
        </authorList>
    </citation>
    <scope>NUCLEOTIDE SEQUENCE [LARGE SCALE GENOMIC DNA]</scope>
    <source>
        <strain evidence="2 3">HHB12029</strain>
    </source>
</reference>
<dbReference type="Proteomes" id="UP000077266">
    <property type="component" value="Unassembled WGS sequence"/>
</dbReference>
<name>A0A165CKV9_EXIGL</name>
<gene>
    <name evidence="2" type="ORF">EXIGLDRAFT_729403</name>
</gene>
<dbReference type="EMBL" id="KV426310">
    <property type="protein sequence ID" value="KZV82655.1"/>
    <property type="molecule type" value="Genomic_DNA"/>
</dbReference>
<evidence type="ECO:0000256" key="1">
    <source>
        <dbReference type="SAM" id="MobiDB-lite"/>
    </source>
</evidence>
<proteinExistence type="predicted"/>
<protein>
    <submittedName>
        <fullName evidence="2">Uncharacterized protein</fullName>
    </submittedName>
</protein>